<accession>A0A1L9B6V0</accession>
<reference evidence="2" key="1">
    <citation type="submission" date="2016-11" db="EMBL/GenBank/DDBJ databases">
        <authorList>
            <person name="Shukria A."/>
            <person name="Stevens D.C."/>
        </authorList>
    </citation>
    <scope>NUCLEOTIDE SEQUENCE [LARGE SCALE GENOMIC DNA]</scope>
    <source>
        <strain evidence="2">Cbfe23</strain>
    </source>
</reference>
<reference evidence="1 2" key="2">
    <citation type="submission" date="2016-12" db="EMBL/GenBank/DDBJ databases">
        <title>Draft Genome Sequence of Cystobacter ferrugineus Strain Cbfe23.</title>
        <authorList>
            <person name="Akbar S."/>
            <person name="Dowd S.E."/>
            <person name="Stevens D.C."/>
        </authorList>
    </citation>
    <scope>NUCLEOTIDE SEQUENCE [LARGE SCALE GENOMIC DNA]</scope>
    <source>
        <strain evidence="1 2">Cbfe23</strain>
    </source>
</reference>
<dbReference type="Proteomes" id="UP000182229">
    <property type="component" value="Unassembled WGS sequence"/>
</dbReference>
<protein>
    <submittedName>
        <fullName evidence="1">Uncharacterized protein</fullName>
    </submittedName>
</protein>
<dbReference type="EMBL" id="MPIN01000007">
    <property type="protein sequence ID" value="OJH37971.1"/>
    <property type="molecule type" value="Genomic_DNA"/>
</dbReference>
<organism evidence="1 2">
    <name type="scientific">Cystobacter ferrugineus</name>
    <dbReference type="NCBI Taxonomy" id="83449"/>
    <lineage>
        <taxon>Bacteria</taxon>
        <taxon>Pseudomonadati</taxon>
        <taxon>Myxococcota</taxon>
        <taxon>Myxococcia</taxon>
        <taxon>Myxococcales</taxon>
        <taxon>Cystobacterineae</taxon>
        <taxon>Archangiaceae</taxon>
        <taxon>Cystobacter</taxon>
    </lineage>
</organism>
<evidence type="ECO:0000313" key="1">
    <source>
        <dbReference type="EMBL" id="OJH37971.1"/>
    </source>
</evidence>
<sequence>MRRRIVAAAVACDYAALAALGDEQGKSLRFSFGPDEDLALFWRKAEQEQGQPVLARLVKILNLPYTKQGELYVWPTAFRDNATAQDFDALEGILPDAQLQAMKRERSYYGLRVGISGNGDWQMAVSGD</sequence>
<comment type="caution">
    <text evidence="1">The sequence shown here is derived from an EMBL/GenBank/DDBJ whole genome shotgun (WGS) entry which is preliminary data.</text>
</comment>
<name>A0A1L9B6V0_9BACT</name>
<evidence type="ECO:0000313" key="2">
    <source>
        <dbReference type="Proteomes" id="UP000182229"/>
    </source>
</evidence>
<dbReference type="OrthoDB" id="5508985at2"/>
<dbReference type="AlphaFoldDB" id="A0A1L9B6V0"/>
<gene>
    <name evidence="1" type="ORF">BON30_26990</name>
</gene>
<proteinExistence type="predicted"/>
<keyword evidence="2" id="KW-1185">Reference proteome</keyword>